<comment type="similarity">
    <text evidence="1">Belongs to the PemK/MazF family.</text>
</comment>
<dbReference type="SUPFAM" id="SSF50118">
    <property type="entry name" value="Cell growth inhibitor/plasmid maintenance toxic component"/>
    <property type="match status" value="1"/>
</dbReference>
<dbReference type="RefSeq" id="WP_066271557.1">
    <property type="nucleotide sequence ID" value="NZ_JARMAB010000042.1"/>
</dbReference>
<reference evidence="4 5" key="1">
    <citation type="submission" date="2023-03" db="EMBL/GenBank/DDBJ databases">
        <title>Bacillus Genome Sequencing.</title>
        <authorList>
            <person name="Dunlap C."/>
        </authorList>
    </citation>
    <scope>NUCLEOTIDE SEQUENCE [LARGE SCALE GENOMIC DNA]</scope>
    <source>
        <strain evidence="4 5">B-23453</strain>
    </source>
</reference>
<dbReference type="InterPro" id="IPR011067">
    <property type="entry name" value="Plasmid_toxin/cell-grow_inhib"/>
</dbReference>
<comment type="caution">
    <text evidence="4">The sequence shown here is derived from an EMBL/GenBank/DDBJ whole genome shotgun (WGS) entry which is preliminary data.</text>
</comment>
<feature type="coiled-coil region" evidence="3">
    <location>
        <begin position="200"/>
        <end position="244"/>
    </location>
</feature>
<keyword evidence="3" id="KW-0175">Coiled coil</keyword>
<dbReference type="Pfam" id="PF02452">
    <property type="entry name" value="PemK_toxin"/>
    <property type="match status" value="1"/>
</dbReference>
<evidence type="ECO:0000256" key="1">
    <source>
        <dbReference type="ARBA" id="ARBA00007521"/>
    </source>
</evidence>
<keyword evidence="5" id="KW-1185">Reference proteome</keyword>
<evidence type="ECO:0000256" key="3">
    <source>
        <dbReference type="SAM" id="Coils"/>
    </source>
</evidence>
<dbReference type="InterPro" id="IPR003477">
    <property type="entry name" value="PemK-like"/>
</dbReference>
<protein>
    <submittedName>
        <fullName evidence="4">Type II toxin-antitoxin system PemK/MazF family toxin</fullName>
    </submittedName>
</protein>
<accession>A0ABU6MMG9</accession>
<evidence type="ECO:0000313" key="4">
    <source>
        <dbReference type="EMBL" id="MED1205879.1"/>
    </source>
</evidence>
<gene>
    <name evidence="4" type="ORF">P4T90_22860</name>
</gene>
<proteinExistence type="inferred from homology"/>
<evidence type="ECO:0000313" key="5">
    <source>
        <dbReference type="Proteomes" id="UP001341444"/>
    </source>
</evidence>
<dbReference type="Gene3D" id="2.30.30.110">
    <property type="match status" value="1"/>
</dbReference>
<name>A0ABU6MMG9_9BACI</name>
<evidence type="ECO:0000256" key="2">
    <source>
        <dbReference type="ARBA" id="ARBA00022649"/>
    </source>
</evidence>
<sequence>MRSRSYYKIQTKFDRGIRSKPCDGKLVTEDPQLIVDVFENARMMDDQIRKWKLEEGIHWILGFEAYVKDKNGSLSPKFKDSHIFSRGQIVLVDFFGHFGTELTFEHPAIVLADTFDGVIIAPISSKCFNDGVDTHVSLSKNIRDLGEVKNNCGIKLEQSRFISKRRILRKFKRVSNTDKLNEIDEVLMKIMAPYSYNLLIKHQDHLLKELASKNELLEEKEKEIEKLNRRIEFLNVQIISDQSEDENVS</sequence>
<dbReference type="Proteomes" id="UP001341444">
    <property type="component" value="Unassembled WGS sequence"/>
</dbReference>
<organism evidence="4 5">
    <name type="scientific">Heyndrickxia acidicola</name>
    <dbReference type="NCBI Taxonomy" id="209389"/>
    <lineage>
        <taxon>Bacteria</taxon>
        <taxon>Bacillati</taxon>
        <taxon>Bacillota</taxon>
        <taxon>Bacilli</taxon>
        <taxon>Bacillales</taxon>
        <taxon>Bacillaceae</taxon>
        <taxon>Heyndrickxia</taxon>
    </lineage>
</organism>
<dbReference type="EMBL" id="JARMAB010000042">
    <property type="protein sequence ID" value="MED1205879.1"/>
    <property type="molecule type" value="Genomic_DNA"/>
</dbReference>
<keyword evidence="2" id="KW-1277">Toxin-antitoxin system</keyword>